<keyword evidence="14 17" id="KW-0418">Kinase</keyword>
<comment type="subcellular location">
    <subcellularLocation>
        <location evidence="4 17">Cytoplasm</location>
    </subcellularLocation>
</comment>
<proteinExistence type="inferred from homology"/>
<keyword evidence="8 17" id="KW-0813">Transport</keyword>
<evidence type="ECO:0000256" key="7">
    <source>
        <dbReference type="ARBA" id="ARBA00016544"/>
    </source>
</evidence>
<evidence type="ECO:0000256" key="4">
    <source>
        <dbReference type="ARBA" id="ARBA00004496"/>
    </source>
</evidence>
<gene>
    <name evidence="21" type="primary">ptsP</name>
    <name evidence="21" type="ORF">OIE73_06110</name>
</gene>
<evidence type="ECO:0000256" key="6">
    <source>
        <dbReference type="ARBA" id="ARBA00012232"/>
    </source>
</evidence>
<evidence type="ECO:0000256" key="12">
    <source>
        <dbReference type="ARBA" id="ARBA00022683"/>
    </source>
</evidence>
<dbReference type="SUPFAM" id="SSF47831">
    <property type="entry name" value="Enzyme I of the PEP:sugar phosphotransferase system HPr-binding (sub)domain"/>
    <property type="match status" value="1"/>
</dbReference>
<keyword evidence="10 17" id="KW-0762">Sugar transport</keyword>
<dbReference type="Gene3D" id="3.50.30.10">
    <property type="entry name" value="Phosphohistidine domain"/>
    <property type="match status" value="1"/>
</dbReference>
<evidence type="ECO:0000256" key="5">
    <source>
        <dbReference type="ARBA" id="ARBA00007837"/>
    </source>
</evidence>
<dbReference type="Pfam" id="PF05524">
    <property type="entry name" value="PEP-utilisers_N"/>
    <property type="match status" value="1"/>
</dbReference>
<protein>
    <recommendedName>
        <fullName evidence="7 17">Phosphoenolpyruvate-protein phosphotransferase</fullName>
        <ecNumber evidence="6 17">2.7.3.9</ecNumber>
    </recommendedName>
    <alternativeName>
        <fullName evidence="16 17">Phosphotransferase system, enzyme I</fullName>
    </alternativeName>
</protein>
<dbReference type="InterPro" id="IPR040442">
    <property type="entry name" value="Pyrv_kinase-like_dom_sf"/>
</dbReference>
<dbReference type="InterPro" id="IPR050499">
    <property type="entry name" value="PEP-utilizing_PTS_enzyme"/>
</dbReference>
<evidence type="ECO:0000256" key="17">
    <source>
        <dbReference type="PIRNR" id="PIRNR000732"/>
    </source>
</evidence>
<feature type="domain" description="PEP-utilising enzyme mobile" evidence="18">
    <location>
        <begin position="151"/>
        <end position="221"/>
    </location>
</feature>
<evidence type="ECO:0000259" key="19">
    <source>
        <dbReference type="Pfam" id="PF02896"/>
    </source>
</evidence>
<dbReference type="PROSITE" id="PS00742">
    <property type="entry name" value="PEP_ENZYMES_2"/>
    <property type="match status" value="1"/>
</dbReference>
<accession>A0ABZ1GGW2</accession>
<dbReference type="InterPro" id="IPR008731">
    <property type="entry name" value="PTS_EIN"/>
</dbReference>
<keyword evidence="22" id="KW-1185">Reference proteome</keyword>
<dbReference type="PROSITE" id="PS00370">
    <property type="entry name" value="PEP_ENZYMES_PHOS_SITE"/>
    <property type="match status" value="1"/>
</dbReference>
<evidence type="ECO:0000256" key="11">
    <source>
        <dbReference type="ARBA" id="ARBA00022679"/>
    </source>
</evidence>
<dbReference type="InterPro" id="IPR023151">
    <property type="entry name" value="PEP_util_CS"/>
</dbReference>
<evidence type="ECO:0000313" key="22">
    <source>
        <dbReference type="Proteomes" id="UP001335325"/>
    </source>
</evidence>
<evidence type="ECO:0000256" key="10">
    <source>
        <dbReference type="ARBA" id="ARBA00022597"/>
    </source>
</evidence>
<name>A0ABZ1GGW2_9ACTN</name>
<dbReference type="PRINTS" id="PR01736">
    <property type="entry name" value="PHPHTRNFRASE"/>
</dbReference>
<dbReference type="Gene3D" id="3.20.20.60">
    <property type="entry name" value="Phosphoenolpyruvate-binding domains"/>
    <property type="match status" value="1"/>
</dbReference>
<dbReference type="InterPro" id="IPR036637">
    <property type="entry name" value="Phosphohistidine_dom_sf"/>
</dbReference>
<dbReference type="PANTHER" id="PTHR46244:SF3">
    <property type="entry name" value="PHOSPHOENOLPYRUVATE-PROTEIN PHOSPHOTRANSFERASE"/>
    <property type="match status" value="1"/>
</dbReference>
<dbReference type="SUPFAM" id="SSF52009">
    <property type="entry name" value="Phosphohistidine domain"/>
    <property type="match status" value="1"/>
</dbReference>
<evidence type="ECO:0000256" key="3">
    <source>
        <dbReference type="ARBA" id="ARBA00002728"/>
    </source>
</evidence>
<evidence type="ECO:0000256" key="16">
    <source>
        <dbReference type="ARBA" id="ARBA00033235"/>
    </source>
</evidence>
<comment type="cofactor">
    <cofactor evidence="2 17">
        <name>Mg(2+)</name>
        <dbReference type="ChEBI" id="CHEBI:18420"/>
    </cofactor>
</comment>
<evidence type="ECO:0000256" key="15">
    <source>
        <dbReference type="ARBA" id="ARBA00022842"/>
    </source>
</evidence>
<evidence type="ECO:0000256" key="14">
    <source>
        <dbReference type="ARBA" id="ARBA00022777"/>
    </source>
</evidence>
<reference evidence="21 22" key="1">
    <citation type="submission" date="2022-10" db="EMBL/GenBank/DDBJ databases">
        <title>The complete genomes of actinobacterial strains from the NBC collection.</title>
        <authorList>
            <person name="Joergensen T.S."/>
            <person name="Alvarez Arevalo M."/>
            <person name="Sterndorff E.B."/>
            <person name="Faurdal D."/>
            <person name="Vuksanovic O."/>
            <person name="Mourched A.-S."/>
            <person name="Charusanti P."/>
            <person name="Shaw S."/>
            <person name="Blin K."/>
            <person name="Weber T."/>
        </authorList>
    </citation>
    <scope>NUCLEOTIDE SEQUENCE [LARGE SCALE GENOMIC DNA]</scope>
    <source>
        <strain evidence="21 22">NBC 01753</strain>
    </source>
</reference>
<dbReference type="InterPro" id="IPR008279">
    <property type="entry name" value="PEP-util_enz_mobile_dom"/>
</dbReference>
<evidence type="ECO:0000313" key="21">
    <source>
        <dbReference type="EMBL" id="WSD05370.1"/>
    </source>
</evidence>
<dbReference type="Gene3D" id="1.10.274.10">
    <property type="entry name" value="PtsI, HPr-binding domain"/>
    <property type="match status" value="1"/>
</dbReference>
<comment type="function">
    <text evidence="3 17">General (non sugar-specific) component of the phosphoenolpyruvate-dependent sugar phosphotransferase system (sugar PTS). This major carbohydrate active-transport system catalyzes the phosphorylation of incoming sugar substrates concomitantly with their translocation across the cell membrane. Enzyme I transfers the phosphoryl group from phosphoenolpyruvate (PEP) to the phosphoryl carrier protein (HPr).</text>
</comment>
<evidence type="ECO:0000256" key="1">
    <source>
        <dbReference type="ARBA" id="ARBA00000683"/>
    </source>
</evidence>
<feature type="domain" description="Phosphotransferase system enzyme I N-terminal" evidence="20">
    <location>
        <begin position="6"/>
        <end position="123"/>
    </location>
</feature>
<dbReference type="NCBIfam" id="TIGR01417">
    <property type="entry name" value="PTS_I_fam"/>
    <property type="match status" value="1"/>
</dbReference>
<dbReference type="InterPro" id="IPR036618">
    <property type="entry name" value="PtsI_HPr-bd_sf"/>
</dbReference>
<dbReference type="InterPro" id="IPR018274">
    <property type="entry name" value="PEP_util_AS"/>
</dbReference>
<evidence type="ECO:0000256" key="9">
    <source>
        <dbReference type="ARBA" id="ARBA00022490"/>
    </source>
</evidence>
<evidence type="ECO:0000256" key="8">
    <source>
        <dbReference type="ARBA" id="ARBA00022448"/>
    </source>
</evidence>
<keyword evidence="15 17" id="KW-0460">Magnesium</keyword>
<dbReference type="InterPro" id="IPR024692">
    <property type="entry name" value="PTS_EI"/>
</dbReference>
<dbReference type="PIRSF" id="PIRSF000732">
    <property type="entry name" value="PTS_enzyme_I"/>
    <property type="match status" value="1"/>
</dbReference>
<dbReference type="PANTHER" id="PTHR46244">
    <property type="entry name" value="PHOSPHOENOLPYRUVATE-PROTEIN PHOSPHOTRANSFERASE"/>
    <property type="match status" value="1"/>
</dbReference>
<evidence type="ECO:0000256" key="2">
    <source>
        <dbReference type="ARBA" id="ARBA00001946"/>
    </source>
</evidence>
<dbReference type="Pfam" id="PF02896">
    <property type="entry name" value="PEP-utilizers_C"/>
    <property type="match status" value="1"/>
</dbReference>
<keyword evidence="13 17" id="KW-0479">Metal-binding</keyword>
<dbReference type="InterPro" id="IPR006318">
    <property type="entry name" value="PTS_EI-like"/>
</dbReference>
<dbReference type="SUPFAM" id="SSF51621">
    <property type="entry name" value="Phosphoenolpyruvate/pyruvate domain"/>
    <property type="match status" value="1"/>
</dbReference>
<dbReference type="GO" id="GO:0008965">
    <property type="term" value="F:phosphoenolpyruvate-protein phosphotransferase activity"/>
    <property type="evidence" value="ECO:0007669"/>
    <property type="project" value="UniProtKB-EC"/>
</dbReference>
<dbReference type="EC" id="2.7.3.9" evidence="6 17"/>
<comment type="similarity">
    <text evidence="5 17">Belongs to the PEP-utilizing enzyme family.</text>
</comment>
<feature type="domain" description="PEP-utilising enzyme C-terminal" evidence="19">
    <location>
        <begin position="251"/>
        <end position="524"/>
    </location>
</feature>
<keyword evidence="11 17" id="KW-0808">Transferase</keyword>
<dbReference type="Proteomes" id="UP001335325">
    <property type="component" value="Chromosome"/>
</dbReference>
<dbReference type="InterPro" id="IPR000121">
    <property type="entry name" value="PEP_util_C"/>
</dbReference>
<keyword evidence="9 17" id="KW-0963">Cytoplasm</keyword>
<keyword evidence="12 17" id="KW-0598">Phosphotransferase system</keyword>
<sequence length="556" mass="57517">METTLRGVGVSQGVAIGEVRHMGTAVLEPPARQIPAEEAEREQGRARKAVEAVAADLMARGNLAGGEAQAVLEAQAMMAQDPELMTDVERRIVESSTAERAVYDAFAAYRELLAAAGEYLAGRVADLDDVRNRIVARLLGVPMPGVPDSDEPYVLVARDLAPADTALLDPTLVLGFVTEEGGPTSHSAILARALGVPAVVALPGAGELAEGTLIAVDGSTGEIFVNPSEEKKGQLEAAAAERRAALSASTGPGATADGHTVPLLANIGGPADVPAAVEAGAEGVGLFRTEFLFLDDSKNAPSEEKQVAAYRQVLEAFPEGRVVVRVLDAGADKPLDFLTPADEPNPALGVRGLRSLLDHPEVLRTQLSALVKASEGLSVHLEVMAPMVADRADAKAFADACREAGLHAKFGAMVEIPSAALRARSILQEVEFLSLGTNDLAQYTFAADRQVGAVSRLQDPWQPALLDLVALAAEAAKAEGKSCGVCGEAASDPLLASVLTGLGVTSLSMGAASIPYVRAALAKFTLAQCERAAAAARATDSAEEARRAAQAVLSGE</sequence>
<dbReference type="EMBL" id="CP109134">
    <property type="protein sequence ID" value="WSD05370.1"/>
    <property type="molecule type" value="Genomic_DNA"/>
</dbReference>
<evidence type="ECO:0000259" key="18">
    <source>
        <dbReference type="Pfam" id="PF00391"/>
    </source>
</evidence>
<dbReference type="RefSeq" id="WP_326751622.1">
    <property type="nucleotide sequence ID" value="NZ_CP109134.1"/>
</dbReference>
<dbReference type="InterPro" id="IPR015813">
    <property type="entry name" value="Pyrv/PenolPyrv_kinase-like_dom"/>
</dbReference>
<evidence type="ECO:0000256" key="13">
    <source>
        <dbReference type="ARBA" id="ARBA00022723"/>
    </source>
</evidence>
<dbReference type="GeneID" id="91542126"/>
<organism evidence="21 22">
    <name type="scientific">Streptomyces hirsutus</name>
    <dbReference type="NCBI Taxonomy" id="35620"/>
    <lineage>
        <taxon>Bacteria</taxon>
        <taxon>Bacillati</taxon>
        <taxon>Actinomycetota</taxon>
        <taxon>Actinomycetes</taxon>
        <taxon>Kitasatosporales</taxon>
        <taxon>Streptomycetaceae</taxon>
        <taxon>Streptomyces</taxon>
    </lineage>
</organism>
<dbReference type="Pfam" id="PF00391">
    <property type="entry name" value="PEP-utilizers"/>
    <property type="match status" value="1"/>
</dbReference>
<comment type="catalytic activity">
    <reaction evidence="1 17">
        <text>L-histidyl-[protein] + phosphoenolpyruvate = N(pros)-phospho-L-histidyl-[protein] + pyruvate</text>
        <dbReference type="Rhea" id="RHEA:23880"/>
        <dbReference type="Rhea" id="RHEA-COMP:9745"/>
        <dbReference type="Rhea" id="RHEA-COMP:9746"/>
        <dbReference type="ChEBI" id="CHEBI:15361"/>
        <dbReference type="ChEBI" id="CHEBI:29979"/>
        <dbReference type="ChEBI" id="CHEBI:58702"/>
        <dbReference type="ChEBI" id="CHEBI:64837"/>
        <dbReference type="EC" id="2.7.3.9"/>
    </reaction>
</comment>
<evidence type="ECO:0000259" key="20">
    <source>
        <dbReference type="Pfam" id="PF05524"/>
    </source>
</evidence>